<dbReference type="OrthoDB" id="672819at2759"/>
<organism evidence="2 3">
    <name type="scientific">Cinnamomum micranthum f. kanehirae</name>
    <dbReference type="NCBI Taxonomy" id="337451"/>
    <lineage>
        <taxon>Eukaryota</taxon>
        <taxon>Viridiplantae</taxon>
        <taxon>Streptophyta</taxon>
        <taxon>Embryophyta</taxon>
        <taxon>Tracheophyta</taxon>
        <taxon>Spermatophyta</taxon>
        <taxon>Magnoliopsida</taxon>
        <taxon>Magnoliidae</taxon>
        <taxon>Laurales</taxon>
        <taxon>Lauraceae</taxon>
        <taxon>Cinnamomum</taxon>
    </lineage>
</organism>
<evidence type="ECO:0000313" key="2">
    <source>
        <dbReference type="EMBL" id="RWR85563.1"/>
    </source>
</evidence>
<dbReference type="EMBL" id="QPKB01000005">
    <property type="protein sequence ID" value="RWR85563.1"/>
    <property type="molecule type" value="Genomic_DNA"/>
</dbReference>
<dbReference type="Proteomes" id="UP000283530">
    <property type="component" value="Unassembled WGS sequence"/>
</dbReference>
<dbReference type="PANTHER" id="PTHR33782">
    <property type="entry name" value="OS01G0121600 PROTEIN"/>
    <property type="match status" value="1"/>
</dbReference>
<keyword evidence="1" id="KW-1133">Transmembrane helix</keyword>
<evidence type="ECO:0000313" key="3">
    <source>
        <dbReference type="Proteomes" id="UP000283530"/>
    </source>
</evidence>
<gene>
    <name evidence="2" type="ORF">CKAN_01443400</name>
</gene>
<dbReference type="PANTHER" id="PTHR33782:SF5">
    <property type="entry name" value="MEDIATOR OF RNA POLYMERASE II TRANSCRIPTION SUBUNIT"/>
    <property type="match status" value="1"/>
</dbReference>
<keyword evidence="3" id="KW-1185">Reference proteome</keyword>
<sequence>MDASSLSSPLHVNRPFSIRSTQNQKNAHLGLLGLRRFHPRCRAMGNGGYDRGDWNYGRSVDEEMIVLRKRIHEMRMIERNYEPPLEWMDWEKRYYAHFDSDICEAIGLLQNLLMNSRPSLAIGMAALVALSVPTSVFMVLLHLIQAAKGVF</sequence>
<accession>A0A3S3QIF6</accession>
<dbReference type="AlphaFoldDB" id="A0A3S3QIF6"/>
<keyword evidence="1" id="KW-0472">Membrane</keyword>
<evidence type="ECO:0000256" key="1">
    <source>
        <dbReference type="SAM" id="Phobius"/>
    </source>
</evidence>
<comment type="caution">
    <text evidence="2">The sequence shown here is derived from an EMBL/GenBank/DDBJ whole genome shotgun (WGS) entry which is preliminary data.</text>
</comment>
<proteinExistence type="predicted"/>
<reference evidence="2 3" key="1">
    <citation type="journal article" date="2019" name="Nat. Plants">
        <title>Stout camphor tree genome fills gaps in understanding of flowering plant genome evolution.</title>
        <authorList>
            <person name="Chaw S.M."/>
            <person name="Liu Y.C."/>
            <person name="Wu Y.W."/>
            <person name="Wang H.Y."/>
            <person name="Lin C.I."/>
            <person name="Wu C.S."/>
            <person name="Ke H.M."/>
            <person name="Chang L.Y."/>
            <person name="Hsu C.Y."/>
            <person name="Yang H.T."/>
            <person name="Sudianto E."/>
            <person name="Hsu M.H."/>
            <person name="Wu K.P."/>
            <person name="Wang L.N."/>
            <person name="Leebens-Mack J.H."/>
            <person name="Tsai I.J."/>
        </authorList>
    </citation>
    <scope>NUCLEOTIDE SEQUENCE [LARGE SCALE GENOMIC DNA]</scope>
    <source>
        <strain evidence="3">cv. Chaw 1501</strain>
        <tissue evidence="2">Young leaves</tissue>
    </source>
</reference>
<name>A0A3S3QIF6_9MAGN</name>
<evidence type="ECO:0008006" key="4">
    <source>
        <dbReference type="Google" id="ProtNLM"/>
    </source>
</evidence>
<keyword evidence="1" id="KW-0812">Transmembrane</keyword>
<protein>
    <recommendedName>
        <fullName evidence="4">Mediator of RNA polymerase II transcription subunit 18</fullName>
    </recommendedName>
</protein>
<feature type="transmembrane region" description="Helical" evidence="1">
    <location>
        <begin position="120"/>
        <end position="144"/>
    </location>
</feature>